<accession>J4D9T4</accession>
<dbReference type="RefSeq" id="XP_009691886.1">
    <property type="nucleotide sequence ID" value="XM_009693591.1"/>
</dbReference>
<reference evidence="1 2" key="1">
    <citation type="journal article" date="2012" name="MBio">
        <title>Comparative genome analysis of three eukaryotic parasites with differing abilities to transform leukocytes reveals key mediators of Theileria-induced leukocyte transformation.</title>
        <authorList>
            <person name="Hayashida K."/>
            <person name="Hara Y."/>
            <person name="Abe T."/>
            <person name="Yamasaki C."/>
            <person name="Toyoda A."/>
            <person name="Kosuge T."/>
            <person name="Suzuki Y."/>
            <person name="Sato Y."/>
            <person name="Kawashima S."/>
            <person name="Katayama T."/>
            <person name="Wakaguri H."/>
            <person name="Inoue N."/>
            <person name="Homma K."/>
            <person name="Tada-Umezaki M."/>
            <person name="Yagi Y."/>
            <person name="Fujii Y."/>
            <person name="Habara T."/>
            <person name="Kanehisa M."/>
            <person name="Watanabe H."/>
            <person name="Ito K."/>
            <person name="Gojobori T."/>
            <person name="Sugawara H."/>
            <person name="Imanishi T."/>
            <person name="Weir W."/>
            <person name="Gardner M."/>
            <person name="Pain A."/>
            <person name="Shiels B."/>
            <person name="Hattori M."/>
            <person name="Nene V."/>
            <person name="Sugimoto C."/>
        </authorList>
    </citation>
    <scope>NUCLEOTIDE SEQUENCE [LARGE SCALE GENOMIC DNA]</scope>
    <source>
        <strain evidence="1 2">Shintoku</strain>
    </source>
</reference>
<gene>
    <name evidence="1" type="ORF">TOT_030000848</name>
</gene>
<keyword evidence="2" id="KW-1185">Reference proteome</keyword>
<dbReference type="KEGG" id="tot:TOT_030000848"/>
<evidence type="ECO:0000313" key="1">
    <source>
        <dbReference type="EMBL" id="BAM41585.1"/>
    </source>
</evidence>
<dbReference type="GeneID" id="20715992"/>
<organism evidence="1 2">
    <name type="scientific">Theileria orientalis strain Shintoku</name>
    <dbReference type="NCBI Taxonomy" id="869250"/>
    <lineage>
        <taxon>Eukaryota</taxon>
        <taxon>Sar</taxon>
        <taxon>Alveolata</taxon>
        <taxon>Apicomplexa</taxon>
        <taxon>Aconoidasida</taxon>
        <taxon>Piroplasmida</taxon>
        <taxon>Theileriidae</taxon>
        <taxon>Theileria</taxon>
    </lineage>
</organism>
<dbReference type="EMBL" id="AP011948">
    <property type="protein sequence ID" value="BAM41585.1"/>
    <property type="molecule type" value="Genomic_DNA"/>
</dbReference>
<proteinExistence type="predicted"/>
<sequence length="59" mass="6660">MAKYSDKYWEPLTHKKKLLALPSTLHSPCARALRRVLVALESWKTSQRRAPSARPGDAA</sequence>
<dbReference type="AlphaFoldDB" id="J4D9T4"/>
<protein>
    <submittedName>
        <fullName evidence="1">Uncharacterized protein</fullName>
    </submittedName>
</protein>
<name>J4D9T4_THEOR</name>
<dbReference type="Proteomes" id="UP000003786">
    <property type="component" value="Chromosome 3"/>
</dbReference>
<dbReference type="VEuPathDB" id="PiroplasmaDB:TOT_030000848"/>
<evidence type="ECO:0000313" key="2">
    <source>
        <dbReference type="Proteomes" id="UP000003786"/>
    </source>
</evidence>